<accession>X1GNX7</accession>
<comment type="caution">
    <text evidence="1">The sequence shown here is derived from an EMBL/GenBank/DDBJ whole genome shotgun (WGS) entry which is preliminary data.</text>
</comment>
<reference evidence="1" key="1">
    <citation type="journal article" date="2014" name="Front. Microbiol.">
        <title>High frequency of phylogenetically diverse reductive dehalogenase-homologous genes in deep subseafloor sedimentary metagenomes.</title>
        <authorList>
            <person name="Kawai M."/>
            <person name="Futagami T."/>
            <person name="Toyoda A."/>
            <person name="Takaki Y."/>
            <person name="Nishi S."/>
            <person name="Hori S."/>
            <person name="Arai W."/>
            <person name="Tsubouchi T."/>
            <person name="Morono Y."/>
            <person name="Uchiyama I."/>
            <person name="Ito T."/>
            <person name="Fujiyama A."/>
            <person name="Inagaki F."/>
            <person name="Takami H."/>
        </authorList>
    </citation>
    <scope>NUCLEOTIDE SEQUENCE</scope>
    <source>
        <strain evidence="1">Expedition CK06-06</strain>
    </source>
</reference>
<dbReference type="AlphaFoldDB" id="X1GNX7"/>
<organism evidence="1">
    <name type="scientific">marine sediment metagenome</name>
    <dbReference type="NCBI Taxonomy" id="412755"/>
    <lineage>
        <taxon>unclassified sequences</taxon>
        <taxon>metagenomes</taxon>
        <taxon>ecological metagenomes</taxon>
    </lineage>
</organism>
<dbReference type="EMBL" id="BARU01005325">
    <property type="protein sequence ID" value="GAH34713.1"/>
    <property type="molecule type" value="Genomic_DNA"/>
</dbReference>
<protein>
    <submittedName>
        <fullName evidence="1">Uncharacterized protein</fullName>
    </submittedName>
</protein>
<name>X1GNX7_9ZZZZ</name>
<evidence type="ECO:0000313" key="1">
    <source>
        <dbReference type="EMBL" id="GAH34713.1"/>
    </source>
</evidence>
<sequence length="67" mass="7748">MAKRRHEFVVVVKDAFTRRTPIDADHADMDATHFYVDAKIYRLVGPISIAAVRRQAARGRRARKGRR</sequence>
<proteinExistence type="predicted"/>
<gene>
    <name evidence="1" type="ORF">S03H2_10347</name>
</gene>